<evidence type="ECO:0000313" key="2">
    <source>
        <dbReference type="EMBL" id="JAD32789.1"/>
    </source>
</evidence>
<feature type="compositionally biased region" description="Basic and acidic residues" evidence="1">
    <location>
        <begin position="16"/>
        <end position="27"/>
    </location>
</feature>
<reference evidence="2" key="2">
    <citation type="journal article" date="2015" name="Data Brief">
        <title>Shoot transcriptome of the giant reed, Arundo donax.</title>
        <authorList>
            <person name="Barrero R.A."/>
            <person name="Guerrero F.D."/>
            <person name="Moolhuijzen P."/>
            <person name="Goolsby J.A."/>
            <person name="Tidwell J."/>
            <person name="Bellgard S.E."/>
            <person name="Bellgard M.I."/>
        </authorList>
    </citation>
    <scope>NUCLEOTIDE SEQUENCE</scope>
    <source>
        <tissue evidence="2">Shoot tissue taken approximately 20 cm above the soil surface</tissue>
    </source>
</reference>
<feature type="compositionally biased region" description="Polar residues" evidence="1">
    <location>
        <begin position="1"/>
        <end position="15"/>
    </location>
</feature>
<reference evidence="2" key="1">
    <citation type="submission" date="2014-09" db="EMBL/GenBank/DDBJ databases">
        <authorList>
            <person name="Magalhaes I.L.F."/>
            <person name="Oliveira U."/>
            <person name="Santos F.R."/>
            <person name="Vidigal T.H.D.A."/>
            <person name="Brescovit A.D."/>
            <person name="Santos A.J."/>
        </authorList>
    </citation>
    <scope>NUCLEOTIDE SEQUENCE</scope>
    <source>
        <tissue evidence="2">Shoot tissue taken approximately 20 cm above the soil surface</tissue>
    </source>
</reference>
<feature type="compositionally biased region" description="Polar residues" evidence="1">
    <location>
        <begin position="41"/>
        <end position="52"/>
    </location>
</feature>
<evidence type="ECO:0000256" key="1">
    <source>
        <dbReference type="SAM" id="MobiDB-lite"/>
    </source>
</evidence>
<feature type="compositionally biased region" description="Polar residues" evidence="1">
    <location>
        <begin position="64"/>
        <end position="73"/>
    </location>
</feature>
<dbReference type="AlphaFoldDB" id="A0A0A8Z046"/>
<accession>A0A0A8Z046</accession>
<organism evidence="2">
    <name type="scientific">Arundo donax</name>
    <name type="common">Giant reed</name>
    <name type="synonym">Donax arundinaceus</name>
    <dbReference type="NCBI Taxonomy" id="35708"/>
    <lineage>
        <taxon>Eukaryota</taxon>
        <taxon>Viridiplantae</taxon>
        <taxon>Streptophyta</taxon>
        <taxon>Embryophyta</taxon>
        <taxon>Tracheophyta</taxon>
        <taxon>Spermatophyta</taxon>
        <taxon>Magnoliopsida</taxon>
        <taxon>Liliopsida</taxon>
        <taxon>Poales</taxon>
        <taxon>Poaceae</taxon>
        <taxon>PACMAD clade</taxon>
        <taxon>Arundinoideae</taxon>
        <taxon>Arundineae</taxon>
        <taxon>Arundo</taxon>
    </lineage>
</organism>
<proteinExistence type="predicted"/>
<name>A0A0A8Z046_ARUDO</name>
<dbReference type="EMBL" id="GBRH01265106">
    <property type="protein sequence ID" value="JAD32789.1"/>
    <property type="molecule type" value="Transcribed_RNA"/>
</dbReference>
<feature type="region of interest" description="Disordered" evidence="1">
    <location>
        <begin position="1"/>
        <end position="73"/>
    </location>
</feature>
<sequence length="73" mass="7898">MNTHRPGTPQSGSDQITRDRQRERSDPTSEGPARLAGPPHRTTSVTRQTTPKSMEIAPPPPRNLTLTTSAPGL</sequence>
<protein>
    <submittedName>
        <fullName evidence="2">Uncharacterized protein</fullName>
    </submittedName>
</protein>